<gene>
    <name evidence="1" type="ORF">OO7_07904</name>
</gene>
<comment type="caution">
    <text evidence="1">The sequence shown here is derived from an EMBL/GenBank/DDBJ whole genome shotgun (WGS) entry which is preliminary data.</text>
</comment>
<dbReference type="PATRIC" id="fig|1141660.3.peg.1583"/>
<evidence type="ECO:0000313" key="1">
    <source>
        <dbReference type="EMBL" id="EKT58617.1"/>
    </source>
</evidence>
<dbReference type="EMBL" id="AKKN01000007">
    <property type="protein sequence ID" value="EKT58617.1"/>
    <property type="molecule type" value="Genomic_DNA"/>
</dbReference>
<keyword evidence="2" id="KW-1185">Reference proteome</keyword>
<dbReference type="Proteomes" id="UP000010290">
    <property type="component" value="Chromosome"/>
</dbReference>
<name>K8WMA9_9GAMM</name>
<proteinExistence type="predicted"/>
<sequence>MSAQSYPAGVIARTPPVWQLLVFRLFGTLFTLPASGTTKLVAVYGRDTYFLRVVLAPDLSRI</sequence>
<evidence type="ECO:0000313" key="2">
    <source>
        <dbReference type="Proteomes" id="UP000010290"/>
    </source>
</evidence>
<accession>K8WMA9</accession>
<dbReference type="AlphaFoldDB" id="K8WMA9"/>
<dbReference type="HOGENOM" id="CLU_2900661_0_0_6"/>
<protein>
    <submittedName>
        <fullName evidence="1">Uncharacterized protein</fullName>
    </submittedName>
</protein>
<organism evidence="1 2">
    <name type="scientific">Providencia sneebia DSM 19967</name>
    <dbReference type="NCBI Taxonomy" id="1141660"/>
    <lineage>
        <taxon>Bacteria</taxon>
        <taxon>Pseudomonadati</taxon>
        <taxon>Pseudomonadota</taxon>
        <taxon>Gammaproteobacteria</taxon>
        <taxon>Enterobacterales</taxon>
        <taxon>Morganellaceae</taxon>
        <taxon>Providencia</taxon>
    </lineage>
</organism>
<reference evidence="1 2" key="1">
    <citation type="journal article" date="2012" name="BMC Genomics">
        <title>Comparative genomics of bacteria in the genus Providencia isolated from wild Drosophila melanogaster.</title>
        <authorList>
            <person name="Galac M.R."/>
            <person name="Lazzaro B.P."/>
        </authorList>
    </citation>
    <scope>NUCLEOTIDE SEQUENCE [LARGE SCALE GENOMIC DNA]</scope>
    <source>
        <strain evidence="1 2">DSM 19967</strain>
    </source>
</reference>